<feature type="non-terminal residue" evidence="2">
    <location>
        <position position="1"/>
    </location>
</feature>
<evidence type="ECO:0000313" key="2">
    <source>
        <dbReference type="EMBL" id="SVD11036.1"/>
    </source>
</evidence>
<feature type="domain" description="GIY-YIG" evidence="1">
    <location>
        <begin position="136"/>
        <end position="212"/>
    </location>
</feature>
<organism evidence="2">
    <name type="scientific">marine metagenome</name>
    <dbReference type="NCBI Taxonomy" id="408172"/>
    <lineage>
        <taxon>unclassified sequences</taxon>
        <taxon>metagenomes</taxon>
        <taxon>ecological metagenomes</taxon>
    </lineage>
</organism>
<accession>A0A382SMH5</accession>
<evidence type="ECO:0000259" key="1">
    <source>
        <dbReference type="PROSITE" id="PS50164"/>
    </source>
</evidence>
<dbReference type="AlphaFoldDB" id="A0A382SMH5"/>
<dbReference type="InterPro" id="IPR035901">
    <property type="entry name" value="GIY-YIG_endonuc_sf"/>
</dbReference>
<dbReference type="PROSITE" id="PS50164">
    <property type="entry name" value="GIY_YIG"/>
    <property type="match status" value="1"/>
</dbReference>
<dbReference type="Gene3D" id="3.40.1440.10">
    <property type="entry name" value="GIY-YIG endonuclease"/>
    <property type="match status" value="1"/>
</dbReference>
<sequence length="220" mass="25363">VTPSRVVTYGRGGSSRGPSILEFFNHKSDEEPGVCKLLDKDGKEVSLCEMKPGNRKHHYCRDCYHVIASEYGVEGTLEWPPLRDGAESRFCYDHRTENLFLIPSTWMERYDDTSNSSGGAIEIKYRKHHSKKGGDYPCYVYVIRLKDNMIYVGQTKDIKRRIHQHKNSPGKTIKKHGGYKHKISEVKVNNRDTAEQLEQFLVEVFRDCSLRATQGFENDD</sequence>
<dbReference type="InterPro" id="IPR000305">
    <property type="entry name" value="GIY-YIG_endonuc"/>
</dbReference>
<reference evidence="2" key="1">
    <citation type="submission" date="2018-05" db="EMBL/GenBank/DDBJ databases">
        <authorList>
            <person name="Lanie J.A."/>
            <person name="Ng W.-L."/>
            <person name="Kazmierczak K.M."/>
            <person name="Andrzejewski T.M."/>
            <person name="Davidsen T.M."/>
            <person name="Wayne K.J."/>
            <person name="Tettelin H."/>
            <person name="Glass J.I."/>
            <person name="Rusch D."/>
            <person name="Podicherti R."/>
            <person name="Tsui H.-C.T."/>
            <person name="Winkler M.E."/>
        </authorList>
    </citation>
    <scope>NUCLEOTIDE SEQUENCE</scope>
</reference>
<name>A0A382SMH5_9ZZZZ</name>
<dbReference type="SMART" id="SM00465">
    <property type="entry name" value="GIYc"/>
    <property type="match status" value="1"/>
</dbReference>
<dbReference type="SUPFAM" id="SSF82771">
    <property type="entry name" value="GIY-YIG endonuclease"/>
    <property type="match status" value="1"/>
</dbReference>
<dbReference type="Pfam" id="PF01541">
    <property type="entry name" value="GIY-YIG"/>
    <property type="match status" value="1"/>
</dbReference>
<gene>
    <name evidence="2" type="ORF">METZ01_LOCUS363890</name>
</gene>
<proteinExistence type="predicted"/>
<dbReference type="EMBL" id="UINC01130152">
    <property type="protein sequence ID" value="SVD11036.1"/>
    <property type="molecule type" value="Genomic_DNA"/>
</dbReference>
<protein>
    <recommendedName>
        <fullName evidence="1">GIY-YIG domain-containing protein</fullName>
    </recommendedName>
</protein>